<dbReference type="InterPro" id="IPR027417">
    <property type="entry name" value="P-loop_NTPase"/>
</dbReference>
<dbReference type="EMBL" id="BAABFB010000007">
    <property type="protein sequence ID" value="GAA4471192.1"/>
    <property type="molecule type" value="Genomic_DNA"/>
</dbReference>
<proteinExistence type="inferred from homology"/>
<keyword evidence="6 8" id="KW-0472">Membrane</keyword>
<feature type="transmembrane region" description="Helical" evidence="8">
    <location>
        <begin position="14"/>
        <end position="35"/>
    </location>
</feature>
<dbReference type="Gene3D" id="3.40.50.300">
    <property type="entry name" value="P-loop containing nucleotide triphosphate hydrolases"/>
    <property type="match status" value="1"/>
</dbReference>
<evidence type="ECO:0000256" key="5">
    <source>
        <dbReference type="ARBA" id="ARBA00022989"/>
    </source>
</evidence>
<evidence type="ECO:0000259" key="9">
    <source>
        <dbReference type="Pfam" id="PF02706"/>
    </source>
</evidence>
<evidence type="ECO:0000256" key="1">
    <source>
        <dbReference type="ARBA" id="ARBA00004651"/>
    </source>
</evidence>
<dbReference type="InterPro" id="IPR050445">
    <property type="entry name" value="Bact_polysacc_biosynth/exp"/>
</dbReference>
<evidence type="ECO:0000256" key="2">
    <source>
        <dbReference type="ARBA" id="ARBA00006683"/>
    </source>
</evidence>
<evidence type="ECO:0000256" key="7">
    <source>
        <dbReference type="SAM" id="MobiDB-lite"/>
    </source>
</evidence>
<dbReference type="InterPro" id="IPR003856">
    <property type="entry name" value="LPS_length_determ_N"/>
</dbReference>
<keyword evidence="11" id="KW-1185">Reference proteome</keyword>
<evidence type="ECO:0000313" key="10">
    <source>
        <dbReference type="EMBL" id="GAA4471192.1"/>
    </source>
</evidence>
<evidence type="ECO:0000256" key="3">
    <source>
        <dbReference type="ARBA" id="ARBA00022475"/>
    </source>
</evidence>
<keyword evidence="4 8" id="KW-0812">Transmembrane</keyword>
<comment type="caution">
    <text evidence="10">The sequence shown here is derived from an EMBL/GenBank/DDBJ whole genome shotgun (WGS) entry which is preliminary data.</text>
</comment>
<sequence>MNATTFVGAVRRHWILFTTVVVACVGLGVGASLLAPTRYVSTTQLLVSSHSGITATTYDDSSVVSGRVNSYVALLTSDAVNQRVVDALKLPESAKDLAANVNATIVPPRTAVIDVSVSDTSPDRARLVADTLAREFVSYTEALEAPAGVDGQRIQTTIVSTASDPRASVPGPWVFALLGLATGVVLGSVAVWIRTATDPIVRSPERAAGVSGLPVIGTVAALPTTRQDGEGYLRLRTRLRSVSGDRADSRDEARVWLISSAAGEATEASDVASNLGSALARCGDRVLLVRAANTGRDDTDPGLSDVLTGSAAIDRTIRVGADDRPDVLPAGTETEAYELLVGADMHGLVAGLRDRYRHLVVETGPVLSTPAAEALSEYADGALLVVVTGTTRRRDLAAAVDRLRSVDAVLTGIVMCTAAPVARAPEADLPDETGPVPETANTLRS</sequence>
<organism evidence="10 11">
    <name type="scientific">Rhodococcus olei</name>
    <dbReference type="NCBI Taxonomy" id="2161675"/>
    <lineage>
        <taxon>Bacteria</taxon>
        <taxon>Bacillati</taxon>
        <taxon>Actinomycetota</taxon>
        <taxon>Actinomycetes</taxon>
        <taxon>Mycobacteriales</taxon>
        <taxon>Nocardiaceae</taxon>
        <taxon>Rhodococcus</taxon>
    </lineage>
</organism>
<comment type="similarity">
    <text evidence="2">Belongs to the CpsC/CapA family.</text>
</comment>
<evidence type="ECO:0000313" key="11">
    <source>
        <dbReference type="Proteomes" id="UP001501183"/>
    </source>
</evidence>
<evidence type="ECO:0000256" key="8">
    <source>
        <dbReference type="SAM" id="Phobius"/>
    </source>
</evidence>
<reference evidence="11" key="1">
    <citation type="journal article" date="2019" name="Int. J. Syst. Evol. Microbiol.">
        <title>The Global Catalogue of Microorganisms (GCM) 10K type strain sequencing project: providing services to taxonomists for standard genome sequencing and annotation.</title>
        <authorList>
            <consortium name="The Broad Institute Genomics Platform"/>
            <consortium name="The Broad Institute Genome Sequencing Center for Infectious Disease"/>
            <person name="Wu L."/>
            <person name="Ma J."/>
        </authorList>
    </citation>
    <scope>NUCLEOTIDE SEQUENCE [LARGE SCALE GENOMIC DNA]</scope>
    <source>
        <strain evidence="11">JCM 32206</strain>
    </source>
</reference>
<feature type="region of interest" description="Disordered" evidence="7">
    <location>
        <begin position="426"/>
        <end position="445"/>
    </location>
</feature>
<dbReference type="SUPFAM" id="SSF52540">
    <property type="entry name" value="P-loop containing nucleoside triphosphate hydrolases"/>
    <property type="match status" value="1"/>
</dbReference>
<comment type="subcellular location">
    <subcellularLocation>
        <location evidence="1">Cell membrane</location>
        <topology evidence="1">Multi-pass membrane protein</topology>
    </subcellularLocation>
</comment>
<dbReference type="Pfam" id="PF02706">
    <property type="entry name" value="Wzz"/>
    <property type="match status" value="1"/>
</dbReference>
<accession>A0ABP8NTT7</accession>
<dbReference type="RefSeq" id="WP_345341049.1">
    <property type="nucleotide sequence ID" value="NZ_BAABFB010000007.1"/>
</dbReference>
<gene>
    <name evidence="10" type="ORF">GCM10023094_01450</name>
</gene>
<dbReference type="PANTHER" id="PTHR32309">
    <property type="entry name" value="TYROSINE-PROTEIN KINASE"/>
    <property type="match status" value="1"/>
</dbReference>
<dbReference type="PANTHER" id="PTHR32309:SF31">
    <property type="entry name" value="CAPSULAR EXOPOLYSACCHARIDE FAMILY"/>
    <property type="match status" value="1"/>
</dbReference>
<keyword evidence="5 8" id="KW-1133">Transmembrane helix</keyword>
<feature type="domain" description="Polysaccharide chain length determinant N-terminal" evidence="9">
    <location>
        <begin position="7"/>
        <end position="87"/>
    </location>
</feature>
<protein>
    <recommendedName>
        <fullName evidence="9">Polysaccharide chain length determinant N-terminal domain-containing protein</fullName>
    </recommendedName>
</protein>
<keyword evidence="3" id="KW-1003">Cell membrane</keyword>
<name>A0ABP8NTT7_9NOCA</name>
<evidence type="ECO:0000256" key="6">
    <source>
        <dbReference type="ARBA" id="ARBA00023136"/>
    </source>
</evidence>
<feature type="transmembrane region" description="Helical" evidence="8">
    <location>
        <begin position="173"/>
        <end position="193"/>
    </location>
</feature>
<evidence type="ECO:0000256" key="4">
    <source>
        <dbReference type="ARBA" id="ARBA00022692"/>
    </source>
</evidence>
<dbReference type="Proteomes" id="UP001501183">
    <property type="component" value="Unassembled WGS sequence"/>
</dbReference>